<accession>A0A167YK92</accession>
<dbReference type="OrthoDB" id="3437405at2759"/>
<evidence type="ECO:0000313" key="3">
    <source>
        <dbReference type="Proteomes" id="UP000076881"/>
    </source>
</evidence>
<dbReference type="EMBL" id="AZHF01000013">
    <property type="protein sequence ID" value="OAA66408.1"/>
    <property type="molecule type" value="Genomic_DNA"/>
</dbReference>
<sequence>MKNLMDWVLGTGPSPFAGILSEGLARRSNTSSGAYDQIFRTDTPTAEQRNRLWTVGRILELQTVSRFSEFAVSGELLSGGKTALPLFGEELEYTQVPMSEWATIPHKSYDYGETLADVIHDLREGTAQANSSILLPMDDYRGGSLLAQDKVADSTSYRYRKEPVEFSASTEKRTADYEFSCSILVACRIVQDGEPSRQQRGKPPKTKLRPRSNAALGSASTQTPGRRRPSRVGYIGFRTSYDHSGEEWEEFKTFFQADLSNWGNELGDINDIATLSVVEWKMPMESPPPKSEQFEVLREDEEYMMRFNNDAFLVADKVIIDSYLNGISGHIAAIEVGFDINKEDHGRLCDPKMLSPTGALRNWSIVEELHNITAQTLVILGELEGAQHIASQPFIDNITSVKSVVVEDDGHMTHLDQPDKYYQVVQSF</sequence>
<dbReference type="InterPro" id="IPR029058">
    <property type="entry name" value="AB_hydrolase_fold"/>
</dbReference>
<evidence type="ECO:0000256" key="1">
    <source>
        <dbReference type="SAM" id="MobiDB-lite"/>
    </source>
</evidence>
<proteinExistence type="predicted"/>
<keyword evidence="3" id="KW-1185">Reference proteome</keyword>
<dbReference type="STRING" id="1081108.A0A167YK92"/>
<evidence type="ECO:0000313" key="2">
    <source>
        <dbReference type="EMBL" id="OAA66408.1"/>
    </source>
</evidence>
<dbReference type="SUPFAM" id="SSF53474">
    <property type="entry name" value="alpha/beta-Hydrolases"/>
    <property type="match status" value="1"/>
</dbReference>
<dbReference type="Gene3D" id="3.40.50.1820">
    <property type="entry name" value="alpha/beta hydrolase"/>
    <property type="match status" value="1"/>
</dbReference>
<feature type="compositionally biased region" description="Basic residues" evidence="1">
    <location>
        <begin position="199"/>
        <end position="210"/>
    </location>
</feature>
<comment type="caution">
    <text evidence="2">The sequence shown here is derived from an EMBL/GenBank/DDBJ whole genome shotgun (WGS) entry which is preliminary data.</text>
</comment>
<reference evidence="2 3" key="1">
    <citation type="journal article" date="2016" name="Genome Biol. Evol.">
        <title>Divergent and convergent evolution of fungal pathogenicity.</title>
        <authorList>
            <person name="Shang Y."/>
            <person name="Xiao G."/>
            <person name="Zheng P."/>
            <person name="Cen K."/>
            <person name="Zhan S."/>
            <person name="Wang C."/>
        </authorList>
    </citation>
    <scope>NUCLEOTIDE SEQUENCE [LARGE SCALE GENOMIC DNA]</scope>
    <source>
        <strain evidence="2 3">RCEF 1005</strain>
    </source>
</reference>
<gene>
    <name evidence="2" type="ORF">LEL_10507</name>
</gene>
<protein>
    <submittedName>
        <fullName evidence="2">Uncharacterized protein</fullName>
    </submittedName>
</protein>
<feature type="region of interest" description="Disordered" evidence="1">
    <location>
        <begin position="194"/>
        <end position="231"/>
    </location>
</feature>
<name>A0A167YK92_CORDF</name>
<dbReference type="AlphaFoldDB" id="A0A167YK92"/>
<organism evidence="2 3">
    <name type="scientific">Akanthomyces lecanii RCEF 1005</name>
    <dbReference type="NCBI Taxonomy" id="1081108"/>
    <lineage>
        <taxon>Eukaryota</taxon>
        <taxon>Fungi</taxon>
        <taxon>Dikarya</taxon>
        <taxon>Ascomycota</taxon>
        <taxon>Pezizomycotina</taxon>
        <taxon>Sordariomycetes</taxon>
        <taxon>Hypocreomycetidae</taxon>
        <taxon>Hypocreales</taxon>
        <taxon>Cordycipitaceae</taxon>
        <taxon>Akanthomyces</taxon>
        <taxon>Cordyceps confragosa</taxon>
    </lineage>
</organism>
<dbReference type="Proteomes" id="UP000076881">
    <property type="component" value="Unassembled WGS sequence"/>
</dbReference>